<feature type="transmembrane region" description="Helical" evidence="1">
    <location>
        <begin position="7"/>
        <end position="28"/>
    </location>
</feature>
<evidence type="ECO:0000313" key="2">
    <source>
        <dbReference type="EMBL" id="SNY18753.1"/>
    </source>
</evidence>
<gene>
    <name evidence="2" type="ORF">SAMN06265827_1055</name>
</gene>
<proteinExistence type="predicted"/>
<dbReference type="NCBIfam" id="TIGR02867">
    <property type="entry name" value="spore_II_P"/>
    <property type="match status" value="1"/>
</dbReference>
<dbReference type="RefSeq" id="WP_097016851.1">
    <property type="nucleotide sequence ID" value="NZ_OBDZ01000005.1"/>
</dbReference>
<evidence type="ECO:0000313" key="3">
    <source>
        <dbReference type="Proteomes" id="UP000219573"/>
    </source>
</evidence>
<keyword evidence="3" id="KW-1185">Reference proteome</keyword>
<evidence type="ECO:0000256" key="1">
    <source>
        <dbReference type="SAM" id="Phobius"/>
    </source>
</evidence>
<keyword evidence="1" id="KW-0812">Transmembrane</keyword>
<sequence>MFKDQHRFMAAIILLYLILFLVFSGLVVHKYSIVDRISLGNTFFSNKFVYYLVNFLYLDDFHSRLVLKEGLPIVRIKNQEMLAKSQGMNPFVKLTCSFATDLPPSFFQVKDDVRVTSVMNRVIAENTKKQSVEEKLRAEGTHDNEERVKIELEFWQTEPSKQVEKSDTTERIAKENESQKTLFPKKETKLSNKALVGIYHTHTAENYDNKGYNARAAAGQRGDIVLIGDELTRILREKYGILAVHSKTVNDKTYARSYINSLRTAQRIVDDNADLKMIFDIHRDAIGQGGRNLITTTINGHKVARIMIVVTNNKYLPNPHWEENVAFAKKLAIKMNTMYPGLLRDVKLLSNRRYNQQVHPHALLLEIGGAKNTLDEAKRSSQLLANVLASLINEGI</sequence>
<reference evidence="3" key="1">
    <citation type="submission" date="2017-09" db="EMBL/GenBank/DDBJ databases">
        <authorList>
            <person name="Varghese N."/>
            <person name="Submissions S."/>
        </authorList>
    </citation>
    <scope>NUCLEOTIDE SEQUENCE [LARGE SCALE GENOMIC DNA]</scope>
    <source>
        <strain evidence="3">MSL47</strain>
    </source>
</reference>
<keyword evidence="1" id="KW-0472">Membrane</keyword>
<dbReference type="EMBL" id="OBDZ01000005">
    <property type="protein sequence ID" value="SNY18753.1"/>
    <property type="molecule type" value="Genomic_DNA"/>
</dbReference>
<dbReference type="InterPro" id="IPR010897">
    <property type="entry name" value="Spore_II_P"/>
</dbReference>
<dbReference type="STRING" id="1413210.U472_12755"/>
<keyword evidence="1" id="KW-1133">Transmembrane helix</keyword>
<name>A0A285G5Z0_9FIRM</name>
<dbReference type="OrthoDB" id="1633470at2"/>
<accession>A0A285G5Z0</accession>
<organism evidence="2 3">
    <name type="scientific">Orenia metallireducens</name>
    <dbReference type="NCBI Taxonomy" id="1413210"/>
    <lineage>
        <taxon>Bacteria</taxon>
        <taxon>Bacillati</taxon>
        <taxon>Bacillota</taxon>
        <taxon>Clostridia</taxon>
        <taxon>Halanaerobiales</taxon>
        <taxon>Halobacteroidaceae</taxon>
        <taxon>Orenia</taxon>
    </lineage>
</organism>
<dbReference type="AlphaFoldDB" id="A0A285G5Z0"/>
<protein>
    <submittedName>
        <fullName evidence="2">Stage II sporulation protein P</fullName>
    </submittedName>
</protein>
<dbReference type="Pfam" id="PF07454">
    <property type="entry name" value="SpoIIP"/>
    <property type="match status" value="1"/>
</dbReference>
<dbReference type="Proteomes" id="UP000219573">
    <property type="component" value="Unassembled WGS sequence"/>
</dbReference>